<dbReference type="AlphaFoldDB" id="A0A6N9TWJ0"/>
<feature type="non-terminal residue" evidence="2">
    <location>
        <position position="1"/>
    </location>
</feature>
<comment type="caution">
    <text evidence="2">The sequence shown here is derived from an EMBL/GenBank/DDBJ whole genome shotgun (WGS) entry which is preliminary data.</text>
</comment>
<feature type="compositionally biased region" description="Low complexity" evidence="1">
    <location>
        <begin position="10"/>
        <end position="21"/>
    </location>
</feature>
<reference evidence="2 3" key="1">
    <citation type="submission" date="2020-01" db="EMBL/GenBank/DDBJ databases">
        <title>Insect and environment-associated Actinomycetes.</title>
        <authorList>
            <person name="Currrie C."/>
            <person name="Chevrette M."/>
            <person name="Carlson C."/>
            <person name="Stubbendieck R."/>
            <person name="Wendt-Pienkowski E."/>
        </authorList>
    </citation>
    <scope>NUCLEOTIDE SEQUENCE [LARGE SCALE GENOMIC DNA]</scope>
    <source>
        <strain evidence="2 3">SID11342</strain>
    </source>
</reference>
<evidence type="ECO:0000256" key="1">
    <source>
        <dbReference type="SAM" id="MobiDB-lite"/>
    </source>
</evidence>
<dbReference type="Proteomes" id="UP000471293">
    <property type="component" value="Unassembled WGS sequence"/>
</dbReference>
<feature type="region of interest" description="Disordered" evidence="1">
    <location>
        <begin position="82"/>
        <end position="101"/>
    </location>
</feature>
<evidence type="ECO:0000313" key="2">
    <source>
        <dbReference type="EMBL" id="NEA15890.1"/>
    </source>
</evidence>
<evidence type="ECO:0000313" key="3">
    <source>
        <dbReference type="Proteomes" id="UP000471293"/>
    </source>
</evidence>
<sequence length="187" mass="18968">CATPVPLKDGAPSSAAAGCAPRGDASPTTTLTVEKAVLGLSARYADGEQVLVPSWLFSVRPEGGGEASTVARVAVDPAYLAEGSTAPEDGPTPGTGDVGSGERQVLSYGADGRTLEVRFWGGVCAAYEAHAEEDDATVRITVTESAPEPGKACVMIAKELTRTVTLDAPLGGRTVLDARTGATVPRA</sequence>
<proteinExistence type="predicted"/>
<dbReference type="EMBL" id="JAAGLQ010000208">
    <property type="protein sequence ID" value="NEA15890.1"/>
    <property type="molecule type" value="Genomic_DNA"/>
</dbReference>
<gene>
    <name evidence="2" type="ORF">G3I29_10185</name>
</gene>
<protein>
    <submittedName>
        <fullName evidence="2">Uncharacterized protein</fullName>
    </submittedName>
</protein>
<name>A0A6N9TWJ0_STRHA</name>
<feature type="region of interest" description="Disordered" evidence="1">
    <location>
        <begin position="1"/>
        <end position="26"/>
    </location>
</feature>
<accession>A0A6N9TWJ0</accession>
<organism evidence="2 3">
    <name type="scientific">Streptomyces halstedii</name>
    <dbReference type="NCBI Taxonomy" id="1944"/>
    <lineage>
        <taxon>Bacteria</taxon>
        <taxon>Bacillati</taxon>
        <taxon>Actinomycetota</taxon>
        <taxon>Actinomycetes</taxon>
        <taxon>Kitasatosporales</taxon>
        <taxon>Streptomycetaceae</taxon>
        <taxon>Streptomyces</taxon>
    </lineage>
</organism>